<protein>
    <recommendedName>
        <fullName evidence="2">Clr5 domain-containing protein</fullName>
    </recommendedName>
</protein>
<feature type="compositionally biased region" description="Low complexity" evidence="1">
    <location>
        <begin position="106"/>
        <end position="120"/>
    </location>
</feature>
<feature type="region of interest" description="Disordered" evidence="1">
    <location>
        <begin position="220"/>
        <end position="240"/>
    </location>
</feature>
<gene>
    <name evidence="3" type="ORF">BDV24DRAFT_169306</name>
</gene>
<evidence type="ECO:0000256" key="1">
    <source>
        <dbReference type="SAM" id="MobiDB-lite"/>
    </source>
</evidence>
<feature type="compositionally biased region" description="Polar residues" evidence="1">
    <location>
        <begin position="226"/>
        <end position="240"/>
    </location>
</feature>
<dbReference type="OrthoDB" id="5308957at2759"/>
<feature type="compositionally biased region" description="Basic and acidic residues" evidence="1">
    <location>
        <begin position="121"/>
        <end position="139"/>
    </location>
</feature>
<feature type="domain" description="Clr5" evidence="2">
    <location>
        <begin position="21"/>
        <end position="71"/>
    </location>
</feature>
<dbReference type="Pfam" id="PF14420">
    <property type="entry name" value="Clr5"/>
    <property type="match status" value="1"/>
</dbReference>
<proteinExistence type="predicted"/>
<evidence type="ECO:0000313" key="3">
    <source>
        <dbReference type="EMBL" id="KAE8335363.1"/>
    </source>
</evidence>
<dbReference type="EMBL" id="ML737221">
    <property type="protein sequence ID" value="KAE8335363.1"/>
    <property type="molecule type" value="Genomic_DNA"/>
</dbReference>
<reference evidence="3" key="1">
    <citation type="submission" date="2019-04" db="EMBL/GenBank/DDBJ databases">
        <title>Friends and foes A comparative genomics study of 23 Aspergillus species from section Flavi.</title>
        <authorList>
            <consortium name="DOE Joint Genome Institute"/>
            <person name="Kjaerbolling I."/>
            <person name="Vesth T."/>
            <person name="Frisvad J.C."/>
            <person name="Nybo J.L."/>
            <person name="Theobald S."/>
            <person name="Kildgaard S."/>
            <person name="Isbrandt T."/>
            <person name="Kuo A."/>
            <person name="Sato A."/>
            <person name="Lyhne E.K."/>
            <person name="Kogle M.E."/>
            <person name="Wiebenga A."/>
            <person name="Kun R.S."/>
            <person name="Lubbers R.J."/>
            <person name="Makela M.R."/>
            <person name="Barry K."/>
            <person name="Chovatia M."/>
            <person name="Clum A."/>
            <person name="Daum C."/>
            <person name="Haridas S."/>
            <person name="He G."/>
            <person name="LaButti K."/>
            <person name="Lipzen A."/>
            <person name="Mondo S."/>
            <person name="Riley R."/>
            <person name="Salamov A."/>
            <person name="Simmons B.A."/>
            <person name="Magnuson J.K."/>
            <person name="Henrissat B."/>
            <person name="Mortensen U.H."/>
            <person name="Larsen T.O."/>
            <person name="Devries R.P."/>
            <person name="Grigoriev I.V."/>
            <person name="Machida M."/>
            <person name="Baker S.E."/>
            <person name="Andersen M.R."/>
        </authorList>
    </citation>
    <scope>NUCLEOTIDE SEQUENCE</scope>
    <source>
        <strain evidence="3">CBS 117612</strain>
    </source>
</reference>
<feature type="compositionally biased region" description="Basic and acidic residues" evidence="1">
    <location>
        <begin position="83"/>
        <end position="105"/>
    </location>
</feature>
<dbReference type="AlphaFoldDB" id="A0A5N6XRL4"/>
<dbReference type="InterPro" id="IPR025676">
    <property type="entry name" value="Clr5_dom"/>
</dbReference>
<feature type="region of interest" description="Disordered" evidence="1">
    <location>
        <begin position="71"/>
        <end position="141"/>
    </location>
</feature>
<accession>A0A5N6XRL4</accession>
<name>A0A5N6XRL4_9EURO</name>
<evidence type="ECO:0000259" key="2">
    <source>
        <dbReference type="Pfam" id="PF14420"/>
    </source>
</evidence>
<feature type="compositionally biased region" description="Basic residues" evidence="1">
    <location>
        <begin position="71"/>
        <end position="82"/>
    </location>
</feature>
<organism evidence="3">
    <name type="scientific">Aspergillus arachidicola</name>
    <dbReference type="NCBI Taxonomy" id="656916"/>
    <lineage>
        <taxon>Eukaryota</taxon>
        <taxon>Fungi</taxon>
        <taxon>Dikarya</taxon>
        <taxon>Ascomycota</taxon>
        <taxon>Pezizomycotina</taxon>
        <taxon>Eurotiomycetes</taxon>
        <taxon>Eurotiomycetidae</taxon>
        <taxon>Eurotiales</taxon>
        <taxon>Aspergillaceae</taxon>
        <taxon>Aspergillus</taxon>
        <taxon>Aspergillus subgen. Circumdati</taxon>
    </lineage>
</organism>
<dbReference type="Proteomes" id="UP000325558">
    <property type="component" value="Unassembled WGS sequence"/>
</dbReference>
<sequence>MTSSRKLASCSAIGKRPLLSEIWEEKKPLIARMYRDEGWPVKQVLKHVCTEQYKFSEAQLRSKLKKWGITKVSRKSRRPRRRGSNDVRYHSDTKQSQEPRKDPSPKDSSSAVTAVQSSSKDTSDDTTHQQEGSADRLYHGETVSSTTPVANNTYWHNAWSGHLEVQDMYYSTTINNSDRHPCCADIRCHPPAEDSRGMVDSIPPNASTLRPVYPWVAPSIPPGPPLQSSTSQTAPSLSNGQEMPHMIWPVVCRCQILPDSTKVQRTSLAPTGTEHLL</sequence>